<dbReference type="RefSeq" id="WP_052652830.1">
    <property type="nucleotide sequence ID" value="NZ_CCXS01000001.1"/>
</dbReference>
<protein>
    <submittedName>
        <fullName evidence="1">Uncharacterized protein</fullName>
    </submittedName>
</protein>
<evidence type="ECO:0000313" key="1">
    <source>
        <dbReference type="EMBL" id="CEG23832.1"/>
    </source>
</evidence>
<organism evidence="1 2">
    <name type="scientific">Planococcus massiliensis</name>
    <dbReference type="NCBI Taxonomy" id="1499687"/>
    <lineage>
        <taxon>Bacteria</taxon>
        <taxon>Bacillati</taxon>
        <taxon>Bacillota</taxon>
        <taxon>Bacilli</taxon>
        <taxon>Bacillales</taxon>
        <taxon>Caryophanaceae</taxon>
        <taxon>Planococcus</taxon>
    </lineage>
</organism>
<proteinExistence type="predicted"/>
<accession>A0A098EPY2</accession>
<gene>
    <name evidence="1" type="ORF">BN1080_02839</name>
</gene>
<dbReference type="OrthoDB" id="2606754at2"/>
<dbReference type="Proteomes" id="UP000043699">
    <property type="component" value="Unassembled WGS sequence"/>
</dbReference>
<dbReference type="EMBL" id="CCXS01000001">
    <property type="protein sequence ID" value="CEG23832.1"/>
    <property type="molecule type" value="Genomic_DNA"/>
</dbReference>
<keyword evidence="2" id="KW-1185">Reference proteome</keyword>
<evidence type="ECO:0000313" key="2">
    <source>
        <dbReference type="Proteomes" id="UP000043699"/>
    </source>
</evidence>
<dbReference type="AlphaFoldDB" id="A0A098EPY2"/>
<reference evidence="1 2" key="1">
    <citation type="submission" date="2014-09" db="EMBL/GenBank/DDBJ databases">
        <authorList>
            <person name="Urmite Genomes Urmite Genomes"/>
        </authorList>
    </citation>
    <scope>NUCLEOTIDE SEQUENCE [LARGE SCALE GENOMIC DNA]</scope>
    <source>
        <strain evidence="1 2">ES2</strain>
    </source>
</reference>
<name>A0A098EPY2_9BACL</name>
<sequence length="165" mass="18360">MDPSSIDLAIRFNEAKDRTSVSWVSDKMTQAKSYKEISAQQSVYDEIISKLLDDKSELEMLARQYKDLYEKVSISDDDIEYLQKTVAGAVRVLSSLGSTSSKNDGIDTDAIVQLINKDTLKTMQLLGFNYKEAIGEPLTEACANVIRKKLGGSKLAQQNPSKKSR</sequence>
<dbReference type="STRING" id="1499687.BN1080_02839"/>